<dbReference type="Proteomes" id="UP000218334">
    <property type="component" value="Unassembled WGS sequence"/>
</dbReference>
<dbReference type="STRING" id="1076256.A0A2H3B4D3"/>
<name>A0A2H3B4D3_9AGAR</name>
<dbReference type="AlphaFoldDB" id="A0A2H3B4D3"/>
<proteinExistence type="predicted"/>
<protein>
    <submittedName>
        <fullName evidence="1">Uncharacterized protein</fullName>
    </submittedName>
</protein>
<sequence length="118" mass="13204">MANTSNCSSPVLPEDFRTIISHEALMSSQEDLVKALRSPQKGWTTWVRGDSWALEDNTEIFLDMTDEGYYEELIGEVFESCVFQQANLEKSTQKGKSKCIKVLVCPAFLPANVGLIIL</sequence>
<reference evidence="2" key="1">
    <citation type="journal article" date="2017" name="Nat. Ecol. Evol.">
        <title>Genome expansion and lineage-specific genetic innovations in the forest pathogenic fungi Armillaria.</title>
        <authorList>
            <person name="Sipos G."/>
            <person name="Prasanna A.N."/>
            <person name="Walter M.C."/>
            <person name="O'Connor E."/>
            <person name="Balint B."/>
            <person name="Krizsan K."/>
            <person name="Kiss B."/>
            <person name="Hess J."/>
            <person name="Varga T."/>
            <person name="Slot J."/>
            <person name="Riley R."/>
            <person name="Boka B."/>
            <person name="Rigling D."/>
            <person name="Barry K."/>
            <person name="Lee J."/>
            <person name="Mihaltcheva S."/>
            <person name="LaButti K."/>
            <person name="Lipzen A."/>
            <person name="Waldron R."/>
            <person name="Moloney N.M."/>
            <person name="Sperisen C."/>
            <person name="Kredics L."/>
            <person name="Vagvoelgyi C."/>
            <person name="Patrignani A."/>
            <person name="Fitzpatrick D."/>
            <person name="Nagy I."/>
            <person name="Doyle S."/>
            <person name="Anderson J.B."/>
            <person name="Grigoriev I.V."/>
            <person name="Gueldener U."/>
            <person name="Muensterkoetter M."/>
            <person name="Nagy L.G."/>
        </authorList>
    </citation>
    <scope>NUCLEOTIDE SEQUENCE [LARGE SCALE GENOMIC DNA]</scope>
    <source>
        <strain evidence="2">28-4</strain>
    </source>
</reference>
<keyword evidence="2" id="KW-1185">Reference proteome</keyword>
<evidence type="ECO:0000313" key="2">
    <source>
        <dbReference type="Proteomes" id="UP000218334"/>
    </source>
</evidence>
<gene>
    <name evidence="1" type="ORF">ARMSODRAFT_978198</name>
</gene>
<accession>A0A2H3B4D3</accession>
<evidence type="ECO:0000313" key="1">
    <source>
        <dbReference type="EMBL" id="PBK65759.1"/>
    </source>
</evidence>
<organism evidence="1 2">
    <name type="scientific">Armillaria solidipes</name>
    <dbReference type="NCBI Taxonomy" id="1076256"/>
    <lineage>
        <taxon>Eukaryota</taxon>
        <taxon>Fungi</taxon>
        <taxon>Dikarya</taxon>
        <taxon>Basidiomycota</taxon>
        <taxon>Agaricomycotina</taxon>
        <taxon>Agaricomycetes</taxon>
        <taxon>Agaricomycetidae</taxon>
        <taxon>Agaricales</taxon>
        <taxon>Marasmiineae</taxon>
        <taxon>Physalacriaceae</taxon>
        <taxon>Armillaria</taxon>
    </lineage>
</organism>
<dbReference type="EMBL" id="KZ293444">
    <property type="protein sequence ID" value="PBK65759.1"/>
    <property type="molecule type" value="Genomic_DNA"/>
</dbReference>